<dbReference type="AlphaFoldDB" id="A0A9D7SWJ8"/>
<dbReference type="GO" id="GO:0000287">
    <property type="term" value="F:magnesium ion binding"/>
    <property type="evidence" value="ECO:0007669"/>
    <property type="project" value="InterPro"/>
</dbReference>
<dbReference type="Gene3D" id="3.90.470.20">
    <property type="entry name" value="4'-phosphopantetheinyl transferase domain"/>
    <property type="match status" value="1"/>
</dbReference>
<evidence type="ECO:0000256" key="1">
    <source>
        <dbReference type="ARBA" id="ARBA00022679"/>
    </source>
</evidence>
<keyword evidence="1 3" id="KW-0808">Transferase</keyword>
<reference evidence="3 4" key="1">
    <citation type="submission" date="2020-10" db="EMBL/GenBank/DDBJ databases">
        <title>Connecting structure to function with the recovery of over 1000 high-quality activated sludge metagenome-assembled genomes encoding full-length rRNA genes using long-read sequencing.</title>
        <authorList>
            <person name="Singleton C.M."/>
            <person name="Petriglieri F."/>
            <person name="Kristensen J.M."/>
            <person name="Kirkegaard R.H."/>
            <person name="Michaelsen T.Y."/>
            <person name="Andersen M.H."/>
            <person name="Karst S.M."/>
            <person name="Dueholm M.S."/>
            <person name="Nielsen P.H."/>
            <person name="Albertsen M."/>
        </authorList>
    </citation>
    <scope>NUCLEOTIDE SEQUENCE [LARGE SCALE GENOMIC DNA]</scope>
    <source>
        <strain evidence="3">Ribe_18-Q3-R11-54_MAXAC.273</strain>
    </source>
</reference>
<feature type="domain" description="4'-phosphopantetheinyl transferase" evidence="2">
    <location>
        <begin position="102"/>
        <end position="158"/>
    </location>
</feature>
<proteinExistence type="predicted"/>
<accession>A0A9D7SWJ8</accession>
<dbReference type="InterPro" id="IPR037143">
    <property type="entry name" value="4-PPantetheinyl_Trfase_dom_sf"/>
</dbReference>
<organism evidence="3 4">
    <name type="scientific">Candidatus Opimibacter skivensis</name>
    <dbReference type="NCBI Taxonomy" id="2982028"/>
    <lineage>
        <taxon>Bacteria</taxon>
        <taxon>Pseudomonadati</taxon>
        <taxon>Bacteroidota</taxon>
        <taxon>Saprospiria</taxon>
        <taxon>Saprospirales</taxon>
        <taxon>Saprospiraceae</taxon>
        <taxon>Candidatus Opimibacter</taxon>
    </lineage>
</organism>
<dbReference type="InterPro" id="IPR008278">
    <property type="entry name" value="4-PPantetheinyl_Trfase_dom"/>
</dbReference>
<evidence type="ECO:0000313" key="4">
    <source>
        <dbReference type="Proteomes" id="UP000808337"/>
    </source>
</evidence>
<sequence length="219" mass="25611">MEILHQIKSDNTIVAVGRHQGMDIDPDKMMFDREKSILNQLSPRKRSEWLASRELLFRIAKLPERVECLYDDFGKPYLKGINKHISVSHSEEWCSAMVSDKSCGVDIQVYSDTVQRISNRFLSASELGEIENVKNKLHFLHLYWGAKECMYKAYGKRKLEFRSHIYVNSINVELCTAVGEIKYEDIHLLYDIHYRILPEAAWVFCLQRSTTGHPDQPWM</sequence>
<protein>
    <submittedName>
        <fullName evidence="3">4'-phosphopantetheinyl transferase superfamily protein</fullName>
    </submittedName>
</protein>
<dbReference type="EMBL" id="JADKGY010000029">
    <property type="protein sequence ID" value="MBK9984555.1"/>
    <property type="molecule type" value="Genomic_DNA"/>
</dbReference>
<evidence type="ECO:0000259" key="2">
    <source>
        <dbReference type="Pfam" id="PF01648"/>
    </source>
</evidence>
<dbReference type="Proteomes" id="UP000808337">
    <property type="component" value="Unassembled WGS sequence"/>
</dbReference>
<name>A0A9D7SWJ8_9BACT</name>
<comment type="caution">
    <text evidence="3">The sequence shown here is derived from an EMBL/GenBank/DDBJ whole genome shotgun (WGS) entry which is preliminary data.</text>
</comment>
<gene>
    <name evidence="3" type="ORF">IPP15_19685</name>
</gene>
<dbReference type="SUPFAM" id="SSF56214">
    <property type="entry name" value="4'-phosphopantetheinyl transferase"/>
    <property type="match status" value="2"/>
</dbReference>
<dbReference type="Pfam" id="PF01648">
    <property type="entry name" value="ACPS"/>
    <property type="match status" value="1"/>
</dbReference>
<evidence type="ECO:0000313" key="3">
    <source>
        <dbReference type="EMBL" id="MBK9984555.1"/>
    </source>
</evidence>
<dbReference type="GO" id="GO:0008897">
    <property type="term" value="F:holo-[acyl-carrier-protein] synthase activity"/>
    <property type="evidence" value="ECO:0007669"/>
    <property type="project" value="InterPro"/>
</dbReference>